<reference evidence="1 2" key="1">
    <citation type="submission" date="2016-04" db="EMBL/GenBank/DDBJ databases">
        <title>Comparative genomics of Morganella phages MP1 and MP2 define new clades among the T4 and T7-like Viruses.</title>
        <authorList>
            <person name="Pinto G."/>
            <person name="Oliveira A."/>
            <person name="Malgorzata L."/>
            <person name="Kropinski A."/>
            <person name="Azeredo J."/>
        </authorList>
    </citation>
    <scope>NUCLEOTIDE SEQUENCE [LARGE SCALE GENOMIC DNA]</scope>
</reference>
<dbReference type="GeneID" id="29059415"/>
<evidence type="ECO:0000313" key="2">
    <source>
        <dbReference type="Proteomes" id="UP000203816"/>
    </source>
</evidence>
<dbReference type="OrthoDB" id="20989at10239"/>
<dbReference type="EMBL" id="KX078569">
    <property type="protein sequence ID" value="ANM46575.1"/>
    <property type="molecule type" value="Genomic_DNA"/>
</dbReference>
<protein>
    <submittedName>
        <fullName evidence="1">Uncharacterized protein</fullName>
    </submittedName>
</protein>
<gene>
    <name evidence="1" type="ORF">MP1_gp0136</name>
</gene>
<name>A0A192YBS2_9CAUD</name>
<keyword evidence="2" id="KW-1185">Reference proteome</keyword>
<accession>A0A192YBS2</accession>
<dbReference type="KEGG" id="vg:29059415"/>
<dbReference type="RefSeq" id="YP_009279994.1">
    <property type="nucleotide sequence ID" value="NC_031020.1"/>
</dbReference>
<organism evidence="1 2">
    <name type="scientific">Morganella phage vB_MmoM_MP1</name>
    <dbReference type="NCBI Taxonomy" id="1852628"/>
    <lineage>
        <taxon>Viruses</taxon>
        <taxon>Duplodnaviria</taxon>
        <taxon>Heunggongvirae</taxon>
        <taxon>Uroviricota</taxon>
        <taxon>Caudoviricetes</taxon>
        <taxon>Pantevenvirales</taxon>
        <taxon>Straboviridae</taxon>
        <taxon>Gualtarvirus</taxon>
        <taxon>Gualtarvirus mp1</taxon>
    </lineage>
</organism>
<evidence type="ECO:0000313" key="1">
    <source>
        <dbReference type="EMBL" id="ANM46575.1"/>
    </source>
</evidence>
<sequence>MKTFQEFINEALPPFPSDLDKSKTLQILHFGGERDGFEQMMKNGYTFLDARRQKITKWKTKRDLAYVETGKNSKSVIQDDLEDFDVETRKPSPPIK</sequence>
<proteinExistence type="predicted"/>
<dbReference type="Proteomes" id="UP000203816">
    <property type="component" value="Segment"/>
</dbReference>